<sequence length="49" mass="5411">MLIHGNSRRAIGLEARIAFEKRGYAAHMPTLRHHELPADEGAEKIADCG</sequence>
<protein>
    <submittedName>
        <fullName evidence="1">Lysophospholipase</fullName>
    </submittedName>
</protein>
<evidence type="ECO:0000313" key="2">
    <source>
        <dbReference type="Proteomes" id="UP000198875"/>
    </source>
</evidence>
<accession>A0A0U0W9R1</accession>
<reference evidence="1 2" key="1">
    <citation type="submission" date="2015-03" db="EMBL/GenBank/DDBJ databases">
        <authorList>
            <person name="Murphy D."/>
        </authorList>
    </citation>
    <scope>NUCLEOTIDE SEQUENCE [LARGE SCALE GENOMIC DNA]</scope>
    <source>
        <strain evidence="1 2">DSM 44277</strain>
    </source>
</reference>
<dbReference type="EMBL" id="CSTD01000003">
    <property type="protein sequence ID" value="CPR11766.1"/>
    <property type="molecule type" value="Genomic_DNA"/>
</dbReference>
<dbReference type="AlphaFoldDB" id="A0A0U0W9R1"/>
<dbReference type="Proteomes" id="UP000198875">
    <property type="component" value="Unassembled WGS sequence"/>
</dbReference>
<organism evidence="1 2">
    <name type="scientific">Mycobacterium bohemicum DSM 44277</name>
    <dbReference type="NCBI Taxonomy" id="1236609"/>
    <lineage>
        <taxon>Bacteria</taxon>
        <taxon>Bacillati</taxon>
        <taxon>Actinomycetota</taxon>
        <taxon>Actinomycetes</taxon>
        <taxon>Mycobacteriales</taxon>
        <taxon>Mycobacteriaceae</taxon>
        <taxon>Mycobacterium</taxon>
    </lineage>
</organism>
<gene>
    <name evidence="1" type="ORF">BN971_03054</name>
</gene>
<evidence type="ECO:0000313" key="1">
    <source>
        <dbReference type="EMBL" id="CPR11766.1"/>
    </source>
</evidence>
<name>A0A0U0W9R1_MYCBE</name>
<proteinExistence type="predicted"/>